<evidence type="ECO:0000313" key="3">
    <source>
        <dbReference type="Proteomes" id="UP001159641"/>
    </source>
</evidence>
<comment type="caution">
    <text evidence="2">The sequence shown here is derived from an EMBL/GenBank/DDBJ whole genome shotgun (WGS) entry which is preliminary data.</text>
</comment>
<feature type="compositionally biased region" description="Polar residues" evidence="1">
    <location>
        <begin position="1"/>
        <end position="11"/>
    </location>
</feature>
<keyword evidence="3" id="KW-1185">Reference proteome</keyword>
<evidence type="ECO:0000256" key="1">
    <source>
        <dbReference type="SAM" id="MobiDB-lite"/>
    </source>
</evidence>
<feature type="compositionally biased region" description="Basic residues" evidence="1">
    <location>
        <begin position="101"/>
        <end position="112"/>
    </location>
</feature>
<reference evidence="2 3" key="1">
    <citation type="submission" date="2022-11" db="EMBL/GenBank/DDBJ databases">
        <title>Whole genome sequence of Eschrichtius robustus ER-17-0199.</title>
        <authorList>
            <person name="Bruniche-Olsen A."/>
            <person name="Black A.N."/>
            <person name="Fields C.J."/>
            <person name="Walden K."/>
            <person name="Dewoody J.A."/>
        </authorList>
    </citation>
    <scope>NUCLEOTIDE SEQUENCE [LARGE SCALE GENOMIC DNA]</scope>
    <source>
        <strain evidence="2">ER-17-0199</strain>
        <tissue evidence="2">Blubber</tissue>
    </source>
</reference>
<dbReference type="Proteomes" id="UP001159641">
    <property type="component" value="Unassembled WGS sequence"/>
</dbReference>
<name>A0AB34HNQ6_ESCRO</name>
<organism evidence="2 3">
    <name type="scientific">Eschrichtius robustus</name>
    <name type="common">California gray whale</name>
    <name type="synonym">Eschrichtius gibbosus</name>
    <dbReference type="NCBI Taxonomy" id="9764"/>
    <lineage>
        <taxon>Eukaryota</taxon>
        <taxon>Metazoa</taxon>
        <taxon>Chordata</taxon>
        <taxon>Craniata</taxon>
        <taxon>Vertebrata</taxon>
        <taxon>Euteleostomi</taxon>
        <taxon>Mammalia</taxon>
        <taxon>Eutheria</taxon>
        <taxon>Laurasiatheria</taxon>
        <taxon>Artiodactyla</taxon>
        <taxon>Whippomorpha</taxon>
        <taxon>Cetacea</taxon>
        <taxon>Mysticeti</taxon>
        <taxon>Eschrichtiidae</taxon>
        <taxon>Eschrichtius</taxon>
    </lineage>
</organism>
<feature type="region of interest" description="Disordered" evidence="1">
    <location>
        <begin position="1"/>
        <end position="272"/>
    </location>
</feature>
<protein>
    <submittedName>
        <fullName evidence="2">Uncharacterized protein</fullName>
    </submittedName>
</protein>
<dbReference type="AlphaFoldDB" id="A0AB34HNQ6"/>
<dbReference type="EMBL" id="JAIQCJ010001016">
    <property type="protein sequence ID" value="KAJ8793291.1"/>
    <property type="molecule type" value="Genomic_DNA"/>
</dbReference>
<accession>A0AB34HNQ6</accession>
<proteinExistence type="predicted"/>
<feature type="compositionally biased region" description="Low complexity" evidence="1">
    <location>
        <begin position="166"/>
        <end position="182"/>
    </location>
</feature>
<evidence type="ECO:0000313" key="2">
    <source>
        <dbReference type="EMBL" id="KAJ8793291.1"/>
    </source>
</evidence>
<sequence>MTHSYTSSGPAVTTHEASGAAKPADLSAPPTSLPRRCKPAAKRAGESYPPRPRREDRRVVPGSGAGGPLLSARSSPLAPAGCCLSRGARSIEPPKTAAGGNRRKVARFKGRRGKESGSLGPGGGAGKGAAPPGVPGVRRRVRCPPRPGSDPRRKRLAPPEPRRSSSRSAAGARCVVAAAAPEFAEEGAMRREPLGLPVPGPAKWERGRAPTFPAGRTPAARPLRASRTGKSPRRGPGESGGWLQDKVGGSSSTAKKTLPSRPGLFGKLQGRK</sequence>
<gene>
    <name evidence="2" type="ORF">J1605_000286</name>
</gene>